<dbReference type="AlphaFoldDB" id="D5V267"/>
<keyword evidence="2" id="KW-0812">Transmembrane</keyword>
<name>D5V267_ARCNC</name>
<accession>D5V267</accession>
<sequence length="473" mass="53100" precursor="true">MKNNLILFSLVSVLLAGCSLSPKLQVPKMDFPQESSLNSNENKTLIDNTWWEKYKDKRLSLLIDEAFKNNYNLQETMLNISLARAILTSSTSDRYPSLNLGADGEKTRTSANTFQNSKHNTYNDFSLSGVLSYEVDLWGKVREAQKASKALLISSYAQKDTVKLALASNVADSYFILISLYEKLDVIQKAVNAKEESLKISNSQYSSGLITQNILFQKKAELNRVQLLENEIKQSINLQESALATLIGKSPKEIINFKNENFAKKLPNDIVVPSNLSSDILNKRPDIQEAEQKLIATNSQIGVAKAEYFPSISLSGMLGYESLQLTNLVGPKSGTNSYGGNISMPFLNWGKVKANVQTAKTNKELAILAYRQTVQLAFQEVYDALNTRHSLSERLVQQTNYEKNLEEIYKIAQKQYKNGYTDYINLKDAQYDFLISQLDTITTKQALLSSGLTVYKSLGGGWSKDFFLKQVKE</sequence>
<dbReference type="InterPro" id="IPR003423">
    <property type="entry name" value="OMP_efflux"/>
</dbReference>
<dbReference type="OrthoDB" id="9783163at2"/>
<dbReference type="Gene3D" id="2.20.200.10">
    <property type="entry name" value="Outer membrane efflux proteins (OEP)"/>
    <property type="match status" value="1"/>
</dbReference>
<protein>
    <submittedName>
        <fullName evidence="3">RND efflux system, outer membrane lipoprotein, NodT family</fullName>
    </submittedName>
</protein>
<comment type="similarity">
    <text evidence="1 2">Belongs to the outer membrane factor (OMF) (TC 1.B.17) family.</text>
</comment>
<keyword evidence="2" id="KW-1134">Transmembrane beta strand</keyword>
<keyword evidence="2" id="KW-0472">Membrane</keyword>
<comment type="subcellular location">
    <subcellularLocation>
        <location evidence="2">Cell membrane</location>
        <topology evidence="2">Lipid-anchor</topology>
    </subcellularLocation>
</comment>
<dbReference type="eggNOG" id="COG1538">
    <property type="taxonomic scope" value="Bacteria"/>
</dbReference>
<dbReference type="PROSITE" id="PS51257">
    <property type="entry name" value="PROKAR_LIPOPROTEIN"/>
    <property type="match status" value="1"/>
</dbReference>
<dbReference type="PANTHER" id="PTHR30203">
    <property type="entry name" value="OUTER MEMBRANE CATION EFFLUX PROTEIN"/>
    <property type="match status" value="1"/>
</dbReference>
<dbReference type="PANTHER" id="PTHR30203:SF30">
    <property type="entry name" value="OUTER MEMBRANE PROTEIN-RELATED"/>
    <property type="match status" value="1"/>
</dbReference>
<evidence type="ECO:0000313" key="3">
    <source>
        <dbReference type="EMBL" id="ADG92300.1"/>
    </source>
</evidence>
<evidence type="ECO:0000313" key="4">
    <source>
        <dbReference type="Proteomes" id="UP000000939"/>
    </source>
</evidence>
<dbReference type="GO" id="GO:0015562">
    <property type="term" value="F:efflux transmembrane transporter activity"/>
    <property type="evidence" value="ECO:0007669"/>
    <property type="project" value="InterPro"/>
</dbReference>
<dbReference type="KEGG" id="ant:Arnit_0635"/>
<dbReference type="HOGENOM" id="CLU_012817_13_3_7"/>
<dbReference type="NCBIfam" id="TIGR01845">
    <property type="entry name" value="outer_NodT"/>
    <property type="match status" value="1"/>
</dbReference>
<dbReference type="Pfam" id="PF02321">
    <property type="entry name" value="OEP"/>
    <property type="match status" value="2"/>
</dbReference>
<dbReference type="EMBL" id="CP001999">
    <property type="protein sequence ID" value="ADG92300.1"/>
    <property type="molecule type" value="Genomic_DNA"/>
</dbReference>
<reference evidence="3 4" key="1">
    <citation type="journal article" date="2010" name="Stand. Genomic Sci.">
        <title>Complete genome sequence of Arcobacter nitrofigilis type strain (CI).</title>
        <authorList>
            <person name="Pati A."/>
            <person name="Gronow S."/>
            <person name="Lapidus A."/>
            <person name="Copeland A."/>
            <person name="Glavina Del Rio T."/>
            <person name="Nolan M."/>
            <person name="Lucas S."/>
            <person name="Tice H."/>
            <person name="Cheng J.F."/>
            <person name="Han C."/>
            <person name="Chertkov O."/>
            <person name="Bruce D."/>
            <person name="Tapia R."/>
            <person name="Goodwin L."/>
            <person name="Pitluck S."/>
            <person name="Liolios K."/>
            <person name="Ivanova N."/>
            <person name="Mavromatis K."/>
            <person name="Chen A."/>
            <person name="Palaniappan K."/>
            <person name="Land M."/>
            <person name="Hauser L."/>
            <person name="Chang Y.J."/>
            <person name="Jeffries C.D."/>
            <person name="Detter J.C."/>
            <person name="Rohde M."/>
            <person name="Goker M."/>
            <person name="Bristow J."/>
            <person name="Eisen J.A."/>
            <person name="Markowitz V."/>
            <person name="Hugenholtz P."/>
            <person name="Klenk H.P."/>
            <person name="Kyrpides N.C."/>
        </authorList>
    </citation>
    <scope>NUCLEOTIDE SEQUENCE [LARGE SCALE GENOMIC DNA]</scope>
    <source>
        <strain evidence="4">ATCC 33309 / DSM 7299 / CCUG 15893 / LMG 7604 / NCTC 12251 / CI</strain>
    </source>
</reference>
<organism evidence="3 4">
    <name type="scientific">Arcobacter nitrofigilis (strain ATCC 33309 / DSM 7299 / CCUG 15893 / LMG 7604 / NCTC 12251 / CI)</name>
    <name type="common">Campylobacter nitrofigilis</name>
    <dbReference type="NCBI Taxonomy" id="572480"/>
    <lineage>
        <taxon>Bacteria</taxon>
        <taxon>Pseudomonadati</taxon>
        <taxon>Campylobacterota</taxon>
        <taxon>Epsilonproteobacteria</taxon>
        <taxon>Campylobacterales</taxon>
        <taxon>Arcobacteraceae</taxon>
        <taxon>Arcobacter</taxon>
    </lineage>
</organism>
<evidence type="ECO:0000256" key="2">
    <source>
        <dbReference type="RuleBase" id="RU362097"/>
    </source>
</evidence>
<dbReference type="STRING" id="572480.Arnit_0635"/>
<dbReference type="Gene3D" id="1.20.1600.10">
    <property type="entry name" value="Outer membrane efflux proteins (OEP)"/>
    <property type="match status" value="1"/>
</dbReference>
<dbReference type="InterPro" id="IPR010131">
    <property type="entry name" value="MdtP/NodT-like"/>
</dbReference>
<dbReference type="GO" id="GO:0005886">
    <property type="term" value="C:plasma membrane"/>
    <property type="evidence" value="ECO:0007669"/>
    <property type="project" value="UniProtKB-SubCell"/>
</dbReference>
<proteinExistence type="inferred from homology"/>
<dbReference type="SUPFAM" id="SSF56954">
    <property type="entry name" value="Outer membrane efflux proteins (OEP)"/>
    <property type="match status" value="1"/>
</dbReference>
<keyword evidence="4" id="KW-1185">Reference proteome</keyword>
<keyword evidence="2" id="KW-0564">Palmitate</keyword>
<gene>
    <name evidence="3" type="ordered locus">Arnit_0635</name>
</gene>
<dbReference type="Proteomes" id="UP000000939">
    <property type="component" value="Chromosome"/>
</dbReference>
<keyword evidence="2 3" id="KW-0449">Lipoprotein</keyword>
<evidence type="ECO:0000256" key="1">
    <source>
        <dbReference type="ARBA" id="ARBA00007613"/>
    </source>
</evidence>